<dbReference type="PROSITE" id="PS51186">
    <property type="entry name" value="GNAT"/>
    <property type="match status" value="1"/>
</dbReference>
<proteinExistence type="predicted"/>
<protein>
    <submittedName>
        <fullName evidence="2">GNAT family N-acetyltransferase</fullName>
    </submittedName>
</protein>
<comment type="caution">
    <text evidence="2">The sequence shown here is derived from an EMBL/GenBank/DDBJ whole genome shotgun (WGS) entry which is preliminary data.</text>
</comment>
<dbReference type="Pfam" id="PF13302">
    <property type="entry name" value="Acetyltransf_3"/>
    <property type="match status" value="1"/>
</dbReference>
<reference evidence="2 3" key="1">
    <citation type="journal article" date="2019" name="Int. J. Syst. Evol. Microbiol.">
        <title>The Global Catalogue of Microorganisms (GCM) 10K type strain sequencing project: providing services to taxonomists for standard genome sequencing and annotation.</title>
        <authorList>
            <consortium name="The Broad Institute Genomics Platform"/>
            <consortium name="The Broad Institute Genome Sequencing Center for Infectious Disease"/>
            <person name="Wu L."/>
            <person name="Ma J."/>
        </authorList>
    </citation>
    <scope>NUCLEOTIDE SEQUENCE [LARGE SCALE GENOMIC DNA]</scope>
    <source>
        <strain evidence="2 3">JCM 14232</strain>
    </source>
</reference>
<dbReference type="Proteomes" id="UP001410648">
    <property type="component" value="Unassembled WGS sequence"/>
</dbReference>
<dbReference type="InterPro" id="IPR016181">
    <property type="entry name" value="Acyl_CoA_acyltransferase"/>
</dbReference>
<name>A0ABN1B5R4_9LACT</name>
<organism evidence="2 3">
    <name type="scientific">Alkalibacterium indicireducens</name>
    <dbReference type="NCBI Taxonomy" id="398758"/>
    <lineage>
        <taxon>Bacteria</taxon>
        <taxon>Bacillati</taxon>
        <taxon>Bacillota</taxon>
        <taxon>Bacilli</taxon>
        <taxon>Lactobacillales</taxon>
        <taxon>Carnobacteriaceae</taxon>
        <taxon>Alkalibacterium</taxon>
    </lineage>
</organism>
<dbReference type="InterPro" id="IPR051531">
    <property type="entry name" value="N-acetyltransferase"/>
</dbReference>
<sequence length="184" mass="21394">MEEFEKQKTFDGDRVKLRPIGLDDVDDLYEFTSDEEATRYLYTPHKDKEQTSRLVSTYYLKEPVGKYAIEHKESGKMIGTIEFRVDDYTMNGELGYTMHRSFWGQGYMSEAIKLIFDFAFSTLGLARVFAEYDYRNDNSGRLLDRLGMKREGHLRQNHIVRGALTDSIHCSILKGEYVSKAAEK</sequence>
<dbReference type="InterPro" id="IPR000182">
    <property type="entry name" value="GNAT_dom"/>
</dbReference>
<feature type="domain" description="N-acetyltransferase" evidence="1">
    <location>
        <begin position="15"/>
        <end position="171"/>
    </location>
</feature>
<evidence type="ECO:0000313" key="2">
    <source>
        <dbReference type="EMBL" id="GAA0490712.1"/>
    </source>
</evidence>
<keyword evidence="3" id="KW-1185">Reference proteome</keyword>
<evidence type="ECO:0000259" key="1">
    <source>
        <dbReference type="PROSITE" id="PS51186"/>
    </source>
</evidence>
<dbReference type="EMBL" id="BAAADA010000165">
    <property type="protein sequence ID" value="GAA0490712.1"/>
    <property type="molecule type" value="Genomic_DNA"/>
</dbReference>
<dbReference type="Gene3D" id="3.40.630.30">
    <property type="match status" value="1"/>
</dbReference>
<evidence type="ECO:0000313" key="3">
    <source>
        <dbReference type="Proteomes" id="UP001410648"/>
    </source>
</evidence>
<dbReference type="RefSeq" id="WP_346025172.1">
    <property type="nucleotide sequence ID" value="NZ_BAAADA010000165.1"/>
</dbReference>
<dbReference type="PANTHER" id="PTHR43792">
    <property type="entry name" value="GNAT FAMILY, PUTATIVE (AFU_ORTHOLOGUE AFUA_3G00765)-RELATED-RELATED"/>
    <property type="match status" value="1"/>
</dbReference>
<dbReference type="SUPFAM" id="SSF55729">
    <property type="entry name" value="Acyl-CoA N-acyltransferases (Nat)"/>
    <property type="match status" value="1"/>
</dbReference>
<accession>A0ABN1B5R4</accession>
<gene>
    <name evidence="2" type="ORF">GCM10008936_17990</name>
</gene>